<sequence length="226" mass="26440">MAKKVASKHLINKHCKVELLVKPFDLVNLIMSKLNSTLFIFYAAKEYFENGTNYASKYFKINKNGLVKPFDSVTHAKLCVPASNISFSLELVFKALLMNNGVKKNLHDLYELYILLPIEIKQKIILHYKNHNTYKDFVRIRLIESQENHHGEQQIVFNTLPAENFIPFMLETHKSAFINFRYLHEFNEKEEWYFFFKEFSNLTFSALTILGESLNLKVVSVDTSSK</sequence>
<comment type="caution">
    <text evidence="1">The sequence shown here is derived from an EMBL/GenBank/DDBJ whole genome shotgun (WGS) entry which is preliminary data.</text>
</comment>
<reference evidence="1" key="1">
    <citation type="submission" date="2016-10" db="EMBL/GenBank/DDBJ databases">
        <title>Sequence of Gallionella enrichment culture.</title>
        <authorList>
            <person name="Poehlein A."/>
            <person name="Muehling M."/>
            <person name="Daniel R."/>
        </authorList>
    </citation>
    <scope>NUCLEOTIDE SEQUENCE</scope>
</reference>
<protein>
    <submittedName>
        <fullName evidence="1">Uncharacterized protein</fullName>
    </submittedName>
</protein>
<dbReference type="AlphaFoldDB" id="A0A1J5TA74"/>
<accession>A0A1J5TA74</accession>
<gene>
    <name evidence="1" type="ORF">GALL_55360</name>
</gene>
<evidence type="ECO:0000313" key="1">
    <source>
        <dbReference type="EMBL" id="OIR13152.1"/>
    </source>
</evidence>
<dbReference type="EMBL" id="MLJW01000015">
    <property type="protein sequence ID" value="OIR13152.1"/>
    <property type="molecule type" value="Genomic_DNA"/>
</dbReference>
<organism evidence="1">
    <name type="scientific">mine drainage metagenome</name>
    <dbReference type="NCBI Taxonomy" id="410659"/>
    <lineage>
        <taxon>unclassified sequences</taxon>
        <taxon>metagenomes</taxon>
        <taxon>ecological metagenomes</taxon>
    </lineage>
</organism>
<name>A0A1J5TA74_9ZZZZ</name>
<proteinExistence type="predicted"/>